<evidence type="ECO:0000313" key="2">
    <source>
        <dbReference type="EMBL" id="MFD1045652.1"/>
    </source>
</evidence>
<name>A0ABW3M6W6_9PSEU</name>
<dbReference type="EMBL" id="JBHTIS010000369">
    <property type="protein sequence ID" value="MFD1045652.1"/>
    <property type="molecule type" value="Genomic_DNA"/>
</dbReference>
<evidence type="ECO:0000313" key="3">
    <source>
        <dbReference type="Proteomes" id="UP001597045"/>
    </source>
</evidence>
<comment type="caution">
    <text evidence="2">The sequence shown here is derived from an EMBL/GenBank/DDBJ whole genome shotgun (WGS) entry which is preliminary data.</text>
</comment>
<feature type="transmembrane region" description="Helical" evidence="1">
    <location>
        <begin position="546"/>
        <end position="566"/>
    </location>
</feature>
<proteinExistence type="predicted"/>
<dbReference type="Pfam" id="PF13576">
    <property type="entry name" value="Pentapeptide_3"/>
    <property type="match status" value="1"/>
</dbReference>
<evidence type="ECO:0000256" key="1">
    <source>
        <dbReference type="SAM" id="Phobius"/>
    </source>
</evidence>
<reference evidence="3" key="1">
    <citation type="journal article" date="2019" name="Int. J. Syst. Evol. Microbiol.">
        <title>The Global Catalogue of Microorganisms (GCM) 10K type strain sequencing project: providing services to taxonomists for standard genome sequencing and annotation.</title>
        <authorList>
            <consortium name="The Broad Institute Genomics Platform"/>
            <consortium name="The Broad Institute Genome Sequencing Center for Infectious Disease"/>
            <person name="Wu L."/>
            <person name="Ma J."/>
        </authorList>
    </citation>
    <scope>NUCLEOTIDE SEQUENCE [LARGE SCALE GENOMIC DNA]</scope>
    <source>
        <strain evidence="3">JCM 31486</strain>
    </source>
</reference>
<feature type="transmembrane region" description="Helical" evidence="1">
    <location>
        <begin position="462"/>
        <end position="481"/>
    </location>
</feature>
<keyword evidence="3" id="KW-1185">Reference proteome</keyword>
<keyword evidence="1" id="KW-0472">Membrane</keyword>
<organism evidence="2 3">
    <name type="scientific">Kibdelosporangium lantanae</name>
    <dbReference type="NCBI Taxonomy" id="1497396"/>
    <lineage>
        <taxon>Bacteria</taxon>
        <taxon>Bacillati</taxon>
        <taxon>Actinomycetota</taxon>
        <taxon>Actinomycetes</taxon>
        <taxon>Pseudonocardiales</taxon>
        <taxon>Pseudonocardiaceae</taxon>
        <taxon>Kibdelosporangium</taxon>
    </lineage>
</organism>
<sequence>MQDQQECTGVRVSEDLDLCIAHVNPQQRQEILAGGSPQNLLRGVTVDKALLDELIERRELDYFDATNATFTEDVNFRGVKFYGPTAFGGAIFKGFADFRLATFEHHPIGESSDAVFAGVEFRAGVNFQRAKFAGRAMFKKVQFGVEGKAGDAIFEEVEFGEVAGFVGAEFFGVGNFKDTRYAGEAVFDGIRAESSVMFDRAEFASLVDITQATVRDGLSFTEARFEKDVRWRTFRVYGNFSLMSASFAKRMYAEFLCRRLHAERSSWNEGAHLEFACGDVFLDQASFAKPALLSFSNEEWEHGGEIPRASAPRLVSVRGANLEKVTLSGLDLGACRFRGAHNIDKLRIEGKKAFSATPSGFRWTNRIAIAEEHRWRKRTERGKRQEGWFGNDQQSYQGEPIYEAPPPSPHELAETYRLLRKGREDAKDEPGATDFYYGEMEMRRATAKARRRDAGFKRPSEWLSAFIEWLVLLVYWFVSGYGTRPWRALTVFAALIVLSSFAFHVWGFMPDENFAGTWPQGVLFALESATSLLRPASRPLNGTGELLMLVLRYVGPILLALAALALRSRVKR</sequence>
<feature type="transmembrane region" description="Helical" evidence="1">
    <location>
        <begin position="488"/>
        <end position="509"/>
    </location>
</feature>
<dbReference type="InterPro" id="IPR001646">
    <property type="entry name" value="5peptide_repeat"/>
</dbReference>
<protein>
    <submittedName>
        <fullName evidence="2">Pentapeptide repeat-containing protein</fullName>
    </submittedName>
</protein>
<dbReference type="Proteomes" id="UP001597045">
    <property type="component" value="Unassembled WGS sequence"/>
</dbReference>
<dbReference type="Gene3D" id="2.160.20.80">
    <property type="entry name" value="E3 ubiquitin-protein ligase SopA"/>
    <property type="match status" value="1"/>
</dbReference>
<keyword evidence="1" id="KW-1133">Transmembrane helix</keyword>
<keyword evidence="1" id="KW-0812">Transmembrane</keyword>
<gene>
    <name evidence="2" type="ORF">ACFQ1S_08765</name>
</gene>
<accession>A0ABW3M6W6</accession>